<proteinExistence type="predicted"/>
<dbReference type="PANTHER" id="PTHR42957">
    <property type="entry name" value="HELICASE MJ1565-RELATED"/>
    <property type="match status" value="1"/>
</dbReference>
<protein>
    <submittedName>
        <fullName evidence="3">ATP-binding protein</fullName>
    </submittedName>
</protein>
<dbReference type="SUPFAM" id="SSF52540">
    <property type="entry name" value="P-loop containing nucleoside triphosphate hydrolases"/>
    <property type="match status" value="1"/>
</dbReference>
<dbReference type="Pfam" id="PF09378">
    <property type="entry name" value="HAS-barrel"/>
    <property type="match status" value="1"/>
</dbReference>
<sequence>MNSDVPLGSVIQGSLTGGLEVRLHPDISVEDMRVGKFLVVQGVRSRFFCMLTDVALGTANQRIIANPPSWEDTFLREVLAGSGTYGMINLAPMLMFTPESDESFSSTNGKSVNPFVPSSSTGLASFQPQTSTTMELLPVKTIPSHFSQVYDASVEDFRRVFGWEDDIQRKNFSIGKPLDMDVPVCIDLNRFVERSNGVFGKSGTGKSFLTRLLLAGTIRKNAAVNLIFDMHSEYGWEAVSEGKQFSTVKGLKQLFPSQVEVYTLDPESTKRRGVPHAQELYLSYDQIEVEDIKLCSRDLGLSDASIDNANILCAEYGKSWILQLINMTNEEIKTFCEEKRGHQGSITALQRKLLRLDNLKYMRAACPHNYVNQILRSIEAGKNVVVEFGSQSDMLSYMLVTNMITRRIHQHYVSKAEKFLQSKNVCDKPTQLMITIEEAHRFLDPAVVQSTIFGTIAREMRKYFVTLLVVDQRPSGIDNEVMSQIGTRVTALLNDEKDIDAIFTGVSGASGLRSVLAKLDSKQQALILGHAVPMPVVVRTRPYDTTFYAEIGETVWEEKPDAEVFAAAELAKADLGF</sequence>
<keyword evidence="3" id="KW-0547">Nucleotide-binding</keyword>
<evidence type="ECO:0000259" key="2">
    <source>
        <dbReference type="Pfam" id="PF09378"/>
    </source>
</evidence>
<organism evidence="3 4">
    <name type="scientific">Iningainema tapete BLCC-T55</name>
    <dbReference type="NCBI Taxonomy" id="2748662"/>
    <lineage>
        <taxon>Bacteria</taxon>
        <taxon>Bacillati</taxon>
        <taxon>Cyanobacteriota</taxon>
        <taxon>Cyanophyceae</taxon>
        <taxon>Nostocales</taxon>
        <taxon>Scytonemataceae</taxon>
        <taxon>Iningainema tapete</taxon>
    </lineage>
</organism>
<dbReference type="AlphaFoldDB" id="A0A8J6XSJ4"/>
<feature type="domain" description="Helicase HerA barrel" evidence="2">
    <location>
        <begin position="8"/>
        <end position="93"/>
    </location>
</feature>
<keyword evidence="3" id="KW-0067">ATP-binding</keyword>
<accession>A0A8J6XSJ4</accession>
<dbReference type="InterPro" id="IPR027417">
    <property type="entry name" value="P-loop_NTPase"/>
</dbReference>
<dbReference type="InterPro" id="IPR002789">
    <property type="entry name" value="HerA_central"/>
</dbReference>
<feature type="domain" description="Helicase HerA central" evidence="1">
    <location>
        <begin position="173"/>
        <end position="408"/>
    </location>
</feature>
<dbReference type="Proteomes" id="UP000629098">
    <property type="component" value="Unassembled WGS sequence"/>
</dbReference>
<dbReference type="PANTHER" id="PTHR42957:SF1">
    <property type="entry name" value="HELICASE MJ1565-RELATED"/>
    <property type="match status" value="1"/>
</dbReference>
<dbReference type="GO" id="GO:0005524">
    <property type="term" value="F:ATP binding"/>
    <property type="evidence" value="ECO:0007669"/>
    <property type="project" value="UniProtKB-KW"/>
</dbReference>
<comment type="caution">
    <text evidence="3">The sequence shown here is derived from an EMBL/GenBank/DDBJ whole genome shotgun (WGS) entry which is preliminary data.</text>
</comment>
<keyword evidence="4" id="KW-1185">Reference proteome</keyword>
<name>A0A8J6XSJ4_9CYAN</name>
<reference evidence="3" key="1">
    <citation type="submission" date="2020-09" db="EMBL/GenBank/DDBJ databases">
        <title>Iningainema tapete sp. nov. (Scytonemataceae, Cyanobacteria) from greenhouses in central Florida (USA) produces two types of nodularin with biosynthetic potential for microcystin-LR and anabaenopeptins.</title>
        <authorList>
            <person name="Berthold D.E."/>
            <person name="Lefler F.W."/>
            <person name="Huang I.-S."/>
            <person name="Abdulla H."/>
            <person name="Zimba P.V."/>
            <person name="Laughinghouse H.D. IV."/>
        </authorList>
    </citation>
    <scope>NUCLEOTIDE SEQUENCE</scope>
    <source>
        <strain evidence="3">BLCCT55</strain>
    </source>
</reference>
<gene>
    <name evidence="3" type="ORF">ICL16_32890</name>
</gene>
<dbReference type="RefSeq" id="WP_190835777.1">
    <property type="nucleotide sequence ID" value="NZ_CAWPPI010000098.1"/>
</dbReference>
<evidence type="ECO:0000313" key="3">
    <source>
        <dbReference type="EMBL" id="MBD2776721.1"/>
    </source>
</evidence>
<dbReference type="InterPro" id="IPR018538">
    <property type="entry name" value="HerA_barrel_dom"/>
</dbReference>
<dbReference type="EMBL" id="JACXAE010000098">
    <property type="protein sequence ID" value="MBD2776721.1"/>
    <property type="molecule type" value="Genomic_DNA"/>
</dbReference>
<dbReference type="Gene3D" id="3.40.50.300">
    <property type="entry name" value="P-loop containing nucleotide triphosphate hydrolases"/>
    <property type="match status" value="2"/>
</dbReference>
<dbReference type="Pfam" id="PF01935">
    <property type="entry name" value="DUF87"/>
    <property type="match status" value="1"/>
</dbReference>
<dbReference type="InterPro" id="IPR008571">
    <property type="entry name" value="HerA-like"/>
</dbReference>
<evidence type="ECO:0000313" key="4">
    <source>
        <dbReference type="Proteomes" id="UP000629098"/>
    </source>
</evidence>
<evidence type="ECO:0000259" key="1">
    <source>
        <dbReference type="Pfam" id="PF01935"/>
    </source>
</evidence>